<dbReference type="Gene3D" id="3.40.50.970">
    <property type="match status" value="1"/>
</dbReference>
<dbReference type="AlphaFoldDB" id="A0A538TXT2"/>
<dbReference type="Pfam" id="PF00456">
    <property type="entry name" value="Transketolase_N"/>
    <property type="match status" value="1"/>
</dbReference>
<reference evidence="2 3" key="1">
    <citation type="journal article" date="2019" name="Nat. Microbiol.">
        <title>Mediterranean grassland soil C-N compound turnover is dependent on rainfall and depth, and is mediated by genomically divergent microorganisms.</title>
        <authorList>
            <person name="Diamond S."/>
            <person name="Andeer P.F."/>
            <person name="Li Z."/>
            <person name="Crits-Christoph A."/>
            <person name="Burstein D."/>
            <person name="Anantharaman K."/>
            <person name="Lane K.R."/>
            <person name="Thomas B.C."/>
            <person name="Pan C."/>
            <person name="Northen T.R."/>
            <person name="Banfield J.F."/>
        </authorList>
    </citation>
    <scope>NUCLEOTIDE SEQUENCE [LARGE SCALE GENOMIC DNA]</scope>
    <source>
        <strain evidence="2">WS_8</strain>
    </source>
</reference>
<proteinExistence type="predicted"/>
<dbReference type="SUPFAM" id="SSF52518">
    <property type="entry name" value="Thiamin diphosphate-binding fold (THDP-binding)"/>
    <property type="match status" value="1"/>
</dbReference>
<organism evidence="2 3">
    <name type="scientific">Eiseniibacteriota bacterium</name>
    <dbReference type="NCBI Taxonomy" id="2212470"/>
    <lineage>
        <taxon>Bacteria</taxon>
        <taxon>Candidatus Eiseniibacteriota</taxon>
    </lineage>
</organism>
<dbReference type="InterPro" id="IPR005474">
    <property type="entry name" value="Transketolase_N"/>
</dbReference>
<evidence type="ECO:0000313" key="3">
    <source>
        <dbReference type="Proteomes" id="UP000316609"/>
    </source>
</evidence>
<gene>
    <name evidence="2" type="ORF">E6K78_01165</name>
</gene>
<protein>
    <submittedName>
        <fullName evidence="2">Transketolase</fullName>
    </submittedName>
</protein>
<sequence length="286" mass="31225">MPSSNRPPGEPSGGVDLAACGGLARRIRRHAVSMTARARSAHVGTSLSMADLLAVLYARVLRVRAEEPDWPGRDRFILSKGHGCAGLYAVLAERGFFPLSWLDGFYANGSRLTGHVSHAGVPGVEVSTGSLGHGFPVACGMALAFHRVKAPERVFALLSDGECDEGSVWEAALFAGHHGLDNLTVIVDYNKIQSLGRVEEILRLEPFAEKWRAFGWSSLEIDGHDLAQIDEVLGRLPFERGRPSCVIAHTVKGRGVSFMENRLLWHYRAPDPEELRVALVELERDA</sequence>
<evidence type="ECO:0000259" key="1">
    <source>
        <dbReference type="Pfam" id="PF00456"/>
    </source>
</evidence>
<dbReference type="PANTHER" id="PTHR47514">
    <property type="entry name" value="TRANSKETOLASE N-TERMINAL SECTION-RELATED"/>
    <property type="match status" value="1"/>
</dbReference>
<dbReference type="EMBL" id="VBOY01000009">
    <property type="protein sequence ID" value="TMQ68445.1"/>
    <property type="molecule type" value="Genomic_DNA"/>
</dbReference>
<name>A0A538TXT2_UNCEI</name>
<dbReference type="CDD" id="cd02012">
    <property type="entry name" value="TPP_TK"/>
    <property type="match status" value="1"/>
</dbReference>
<dbReference type="InterPro" id="IPR029061">
    <property type="entry name" value="THDP-binding"/>
</dbReference>
<evidence type="ECO:0000313" key="2">
    <source>
        <dbReference type="EMBL" id="TMQ68445.1"/>
    </source>
</evidence>
<accession>A0A538TXT2</accession>
<comment type="caution">
    <text evidence="2">The sequence shown here is derived from an EMBL/GenBank/DDBJ whole genome shotgun (WGS) entry which is preliminary data.</text>
</comment>
<dbReference type="PANTHER" id="PTHR47514:SF2">
    <property type="entry name" value="TRANSKETOLASE"/>
    <property type="match status" value="1"/>
</dbReference>
<dbReference type="Proteomes" id="UP000316609">
    <property type="component" value="Unassembled WGS sequence"/>
</dbReference>
<feature type="domain" description="Transketolase N-terminal" evidence="1">
    <location>
        <begin position="25"/>
        <end position="262"/>
    </location>
</feature>